<evidence type="ECO:0000313" key="1">
    <source>
        <dbReference type="EMBL" id="QBZ70607.1"/>
    </source>
</evidence>
<name>A0A4D6DW50_9CAUD</name>
<reference evidence="1 2" key="1">
    <citation type="submission" date="2019-03" db="EMBL/GenBank/DDBJ databases">
        <authorList>
            <person name="Kim S.G."/>
            <person name="Park S.C."/>
        </authorList>
    </citation>
    <scope>NUCLEOTIDE SEQUENCE [LARGE SCALE GENOMIC DNA]</scope>
</reference>
<keyword evidence="2" id="KW-1185">Reference proteome</keyword>
<dbReference type="Proteomes" id="UP000297195">
    <property type="component" value="Segment"/>
</dbReference>
<gene>
    <name evidence="1" type="ORF">pETSU_026</name>
</gene>
<accession>A0A4D6DW50</accession>
<proteinExistence type="predicted"/>
<dbReference type="EMBL" id="MK689364">
    <property type="protein sequence ID" value="QBZ70607.1"/>
    <property type="molecule type" value="Genomic_DNA"/>
</dbReference>
<sequence length="176" mass="19372">MSLNTTANAAAIAPESNMVTYRFKSADLGDLFENFSGEQAHVALEGALNVIFGRGNALAVGVPDEDGSILSEDDEKANHEAQITSEVAFALATYQLSNAELDMPEDITLDPIYMQMEDQFRNVVTKLSNDIAADKENQDVITLLGEMEFFNRIELFNHNYDSKNEVLMVTLTSLNA</sequence>
<organism evidence="1 2">
    <name type="scientific">Edwardsiella phage pEt-SU</name>
    <dbReference type="NCBI Taxonomy" id="2562142"/>
    <lineage>
        <taxon>Viruses</taxon>
        <taxon>Duplodnaviria</taxon>
        <taxon>Heunggongvirae</taxon>
        <taxon>Uroviricota</taxon>
        <taxon>Caudoviricetes</taxon>
        <taxon>Chimalliviridae</taxon>
        <taxon>Petsuvirus</taxon>
        <taxon>Petsuvirus pEtSU</taxon>
    </lineage>
</organism>
<evidence type="ECO:0000313" key="2">
    <source>
        <dbReference type="Proteomes" id="UP000297195"/>
    </source>
</evidence>
<protein>
    <submittedName>
        <fullName evidence="1">Uncharacterized protein</fullName>
    </submittedName>
</protein>